<evidence type="ECO:0000256" key="1">
    <source>
        <dbReference type="PROSITE-ProRule" id="PRU00285"/>
    </source>
</evidence>
<evidence type="ECO:0000256" key="2">
    <source>
        <dbReference type="RuleBase" id="RU003616"/>
    </source>
</evidence>
<organism evidence="4 5">
    <name type="scientific">Blautia faecis</name>
    <dbReference type="NCBI Taxonomy" id="871665"/>
    <lineage>
        <taxon>Bacteria</taxon>
        <taxon>Bacillati</taxon>
        <taxon>Bacillota</taxon>
        <taxon>Clostridia</taxon>
        <taxon>Lachnospirales</taxon>
        <taxon>Lachnospiraceae</taxon>
        <taxon>Blautia</taxon>
    </lineage>
</organism>
<dbReference type="Proteomes" id="UP001644719">
    <property type="component" value="Unassembled WGS sequence"/>
</dbReference>
<evidence type="ECO:0000313" key="5">
    <source>
        <dbReference type="Proteomes" id="UP001644719"/>
    </source>
</evidence>
<dbReference type="InterPro" id="IPR031107">
    <property type="entry name" value="Small_HSP"/>
</dbReference>
<dbReference type="PANTHER" id="PTHR11527">
    <property type="entry name" value="HEAT-SHOCK PROTEIN 20 FAMILY MEMBER"/>
    <property type="match status" value="1"/>
</dbReference>
<dbReference type="InterPro" id="IPR008978">
    <property type="entry name" value="HSP20-like_chaperone"/>
</dbReference>
<keyword evidence="5" id="KW-1185">Reference proteome</keyword>
<dbReference type="EMBL" id="JAAITS010000008">
    <property type="protein sequence ID" value="NSG84667.1"/>
    <property type="molecule type" value="Genomic_DNA"/>
</dbReference>
<dbReference type="CDD" id="cd06471">
    <property type="entry name" value="ACD_LpsHSP_like"/>
    <property type="match status" value="1"/>
</dbReference>
<reference evidence="4 5" key="1">
    <citation type="journal article" date="2020" name="Cell Host Microbe">
        <title>Functional and Genomic Variation between Human-Derived Isolates of Lachnospiraceae Reveals Inter- and Intra-Species Diversity.</title>
        <authorList>
            <person name="Sorbara M.T."/>
            <person name="Littmann E.R."/>
            <person name="Fontana E."/>
            <person name="Moody T.U."/>
            <person name="Kohout C.E."/>
            <person name="Gjonbalaj M."/>
            <person name="Eaton V."/>
            <person name="Seok R."/>
            <person name="Leiner I.M."/>
            <person name="Pamer E.G."/>
        </authorList>
    </citation>
    <scope>NUCLEOTIDE SEQUENCE [LARGE SCALE GENOMIC DNA]</scope>
    <source>
        <strain evidence="4 5">MSK.17.74</strain>
    </source>
</reference>
<comment type="similarity">
    <text evidence="1 2">Belongs to the small heat shock protein (HSP20) family.</text>
</comment>
<dbReference type="Gene3D" id="2.60.40.790">
    <property type="match status" value="1"/>
</dbReference>
<dbReference type="Pfam" id="PF00011">
    <property type="entry name" value="HSP20"/>
    <property type="match status" value="1"/>
</dbReference>
<dbReference type="SUPFAM" id="SSF49764">
    <property type="entry name" value="HSP20-like chaperones"/>
    <property type="match status" value="1"/>
</dbReference>
<evidence type="ECO:0000259" key="3">
    <source>
        <dbReference type="PROSITE" id="PS01031"/>
    </source>
</evidence>
<dbReference type="PROSITE" id="PS01031">
    <property type="entry name" value="SHSP"/>
    <property type="match status" value="1"/>
</dbReference>
<accession>A0ABX2H4I1</accession>
<sequence length="144" mass="16908">MLMPSIFGEDLFDDWMRVPVERETNRGYRTTELMKTDIKDVDGSYELSMDLPGFHKEDVKIQLKDGYLNIQASRTENKDEKDNHGKYVHRERYTGQCSRSFYVGKELEHEDIHAKYDNGVLVVTFPKEVKKKVPEEKKFISIEG</sequence>
<proteinExistence type="inferred from homology"/>
<evidence type="ECO:0000313" key="4">
    <source>
        <dbReference type="EMBL" id="NSG84667.1"/>
    </source>
</evidence>
<dbReference type="RefSeq" id="WP_148461486.1">
    <property type="nucleotide sequence ID" value="NZ_JAAITS010000008.1"/>
</dbReference>
<dbReference type="InterPro" id="IPR002068">
    <property type="entry name" value="A-crystallin/Hsp20_dom"/>
</dbReference>
<protein>
    <submittedName>
        <fullName evidence="4">Hsp20/alpha crystallin family protein</fullName>
    </submittedName>
</protein>
<feature type="domain" description="SHSP" evidence="3">
    <location>
        <begin position="27"/>
        <end position="143"/>
    </location>
</feature>
<name>A0ABX2H4I1_9FIRM</name>
<gene>
    <name evidence="4" type="ORF">G5B17_04295</name>
</gene>
<comment type="caution">
    <text evidence="4">The sequence shown here is derived from an EMBL/GenBank/DDBJ whole genome shotgun (WGS) entry which is preliminary data.</text>
</comment>